<dbReference type="Proteomes" id="UP000478052">
    <property type="component" value="Unassembled WGS sequence"/>
</dbReference>
<name>A0A6G0VMG3_APHCR</name>
<accession>A0A6G0VMG3</accession>
<evidence type="ECO:0000313" key="1">
    <source>
        <dbReference type="EMBL" id="KAF0701899.1"/>
    </source>
</evidence>
<sequence>YFPKEHKYSVIPMNWLSKCGDSYYCKWPNMRVSPTMLRNAALPTSKWTSHPVRVVERYDNYEDAASREVEIYLTSGGETDVGDMGQENRRKILKTCHKPNDDSSDSDTEPCKYFENNTKCWYQLCVRCC</sequence>
<keyword evidence="2" id="KW-1185">Reference proteome</keyword>
<dbReference type="OrthoDB" id="6596913at2759"/>
<protein>
    <submittedName>
        <fullName evidence="1">Uncharacterized protein</fullName>
    </submittedName>
</protein>
<evidence type="ECO:0000313" key="2">
    <source>
        <dbReference type="Proteomes" id="UP000478052"/>
    </source>
</evidence>
<proteinExistence type="predicted"/>
<dbReference type="EMBL" id="VUJU01014515">
    <property type="protein sequence ID" value="KAF0701899.1"/>
    <property type="molecule type" value="Genomic_DNA"/>
</dbReference>
<feature type="non-terminal residue" evidence="1">
    <location>
        <position position="1"/>
    </location>
</feature>
<organism evidence="1 2">
    <name type="scientific">Aphis craccivora</name>
    <name type="common">Cowpea aphid</name>
    <dbReference type="NCBI Taxonomy" id="307492"/>
    <lineage>
        <taxon>Eukaryota</taxon>
        <taxon>Metazoa</taxon>
        <taxon>Ecdysozoa</taxon>
        <taxon>Arthropoda</taxon>
        <taxon>Hexapoda</taxon>
        <taxon>Insecta</taxon>
        <taxon>Pterygota</taxon>
        <taxon>Neoptera</taxon>
        <taxon>Paraneoptera</taxon>
        <taxon>Hemiptera</taxon>
        <taxon>Sternorrhyncha</taxon>
        <taxon>Aphidomorpha</taxon>
        <taxon>Aphidoidea</taxon>
        <taxon>Aphididae</taxon>
        <taxon>Aphidini</taxon>
        <taxon>Aphis</taxon>
        <taxon>Aphis</taxon>
    </lineage>
</organism>
<reference evidence="1 2" key="1">
    <citation type="submission" date="2019-08" db="EMBL/GenBank/DDBJ databases">
        <title>Whole genome of Aphis craccivora.</title>
        <authorList>
            <person name="Voronova N.V."/>
            <person name="Shulinski R.S."/>
            <person name="Bandarenka Y.V."/>
            <person name="Zhorov D.G."/>
            <person name="Warner D."/>
        </authorList>
    </citation>
    <scope>NUCLEOTIDE SEQUENCE [LARGE SCALE GENOMIC DNA]</scope>
    <source>
        <strain evidence="1">180601</strain>
        <tissue evidence="1">Whole Body</tissue>
    </source>
</reference>
<gene>
    <name evidence="1" type="ORF">FWK35_00035449</name>
</gene>
<dbReference type="AlphaFoldDB" id="A0A6G0VMG3"/>
<comment type="caution">
    <text evidence="1">The sequence shown here is derived from an EMBL/GenBank/DDBJ whole genome shotgun (WGS) entry which is preliminary data.</text>
</comment>